<dbReference type="GO" id="GO:0003824">
    <property type="term" value="F:catalytic activity"/>
    <property type="evidence" value="ECO:0007669"/>
    <property type="project" value="InterPro"/>
</dbReference>
<dbReference type="Gene3D" id="3.30.559.10">
    <property type="entry name" value="Chloramphenicol acetyltransferase-like domain"/>
    <property type="match status" value="3"/>
</dbReference>
<dbReference type="PANTHER" id="PTHR45527">
    <property type="entry name" value="NONRIBOSOMAL PEPTIDE SYNTHETASE"/>
    <property type="match status" value="1"/>
</dbReference>
<feature type="domain" description="Carrier" evidence="6">
    <location>
        <begin position="2714"/>
        <end position="2789"/>
    </location>
</feature>
<dbReference type="NCBIfam" id="NF003417">
    <property type="entry name" value="PRK04813.1"/>
    <property type="match status" value="4"/>
</dbReference>
<dbReference type="Pfam" id="PF00501">
    <property type="entry name" value="AMP-binding"/>
    <property type="match status" value="3"/>
</dbReference>
<keyword evidence="8" id="KW-1185">Reference proteome</keyword>
<dbReference type="SUPFAM" id="SSF53335">
    <property type="entry name" value="S-adenosyl-L-methionine-dependent methyltransferases"/>
    <property type="match status" value="1"/>
</dbReference>
<evidence type="ECO:0000313" key="7">
    <source>
        <dbReference type="EMBL" id="AFK57215.1"/>
    </source>
</evidence>
<dbReference type="InterPro" id="IPR000873">
    <property type="entry name" value="AMP-dep_synth/lig_dom"/>
</dbReference>
<evidence type="ECO:0000256" key="3">
    <source>
        <dbReference type="ARBA" id="ARBA00022553"/>
    </source>
</evidence>
<dbReference type="Gene3D" id="2.30.38.10">
    <property type="entry name" value="Luciferase, Domain 3"/>
    <property type="match status" value="2"/>
</dbReference>
<dbReference type="Pfam" id="PF08242">
    <property type="entry name" value="Methyltransf_12"/>
    <property type="match status" value="1"/>
</dbReference>
<dbReference type="Pfam" id="PF13193">
    <property type="entry name" value="AMP-binding_C"/>
    <property type="match status" value="1"/>
</dbReference>
<feature type="region of interest" description="Disordered" evidence="5">
    <location>
        <begin position="3822"/>
        <end position="3853"/>
    </location>
</feature>
<dbReference type="FunFam" id="3.40.50.12780:FF:000012">
    <property type="entry name" value="Non-ribosomal peptide synthetase"/>
    <property type="match status" value="1"/>
</dbReference>
<evidence type="ECO:0000256" key="4">
    <source>
        <dbReference type="ARBA" id="ARBA00022737"/>
    </source>
</evidence>
<organism evidence="7 8">
    <name type="scientific">Tistrella mobilis (strain KA081020-065)</name>
    <dbReference type="NCBI Taxonomy" id="1110502"/>
    <lineage>
        <taxon>Bacteria</taxon>
        <taxon>Pseudomonadati</taxon>
        <taxon>Pseudomonadota</taxon>
        <taxon>Alphaproteobacteria</taxon>
        <taxon>Geminicoccales</taxon>
        <taxon>Geminicoccaceae</taxon>
        <taxon>Tistrella</taxon>
    </lineage>
</organism>
<dbReference type="Gene3D" id="3.30.559.30">
    <property type="entry name" value="Nonribosomal peptide synthetase, condensation domain"/>
    <property type="match status" value="4"/>
</dbReference>
<dbReference type="SUPFAM" id="SSF56801">
    <property type="entry name" value="Acetyl-CoA synthetase-like"/>
    <property type="match status" value="3"/>
</dbReference>
<dbReference type="SUPFAM" id="SSF47336">
    <property type="entry name" value="ACP-like"/>
    <property type="match status" value="3"/>
</dbReference>
<feature type="domain" description="Carrier" evidence="6">
    <location>
        <begin position="1161"/>
        <end position="1235"/>
    </location>
</feature>
<dbReference type="SUPFAM" id="SSF52777">
    <property type="entry name" value="CoA-dependent acyltransferases"/>
    <property type="match status" value="7"/>
</dbReference>
<comment type="cofactor">
    <cofactor evidence="1">
        <name>pantetheine 4'-phosphate</name>
        <dbReference type="ChEBI" id="CHEBI:47942"/>
    </cofactor>
</comment>
<dbReference type="PANTHER" id="PTHR45527:SF1">
    <property type="entry name" value="FATTY ACID SYNTHASE"/>
    <property type="match status" value="1"/>
</dbReference>
<dbReference type="InterPro" id="IPR023213">
    <property type="entry name" value="CAT-like_dom_sf"/>
</dbReference>
<dbReference type="Gene3D" id="1.10.1200.10">
    <property type="entry name" value="ACP-like"/>
    <property type="match status" value="3"/>
</dbReference>
<dbReference type="RefSeq" id="WP_014748204.1">
    <property type="nucleotide sequence ID" value="NC_017958.1"/>
</dbReference>
<dbReference type="GO" id="GO:0009403">
    <property type="term" value="P:toxin biosynthetic process"/>
    <property type="evidence" value="ECO:0007669"/>
    <property type="project" value="UniProtKB-ARBA"/>
</dbReference>
<feature type="region of interest" description="Disordered" evidence="5">
    <location>
        <begin position="1928"/>
        <end position="1948"/>
    </location>
</feature>
<proteinExistence type="predicted"/>
<dbReference type="GO" id="GO:0005737">
    <property type="term" value="C:cytoplasm"/>
    <property type="evidence" value="ECO:0007669"/>
    <property type="project" value="TreeGrafter"/>
</dbReference>
<dbReference type="CDD" id="cd02440">
    <property type="entry name" value="AdoMet_MTases"/>
    <property type="match status" value="1"/>
</dbReference>
<evidence type="ECO:0000259" key="6">
    <source>
        <dbReference type="PROSITE" id="PS50075"/>
    </source>
</evidence>
<dbReference type="InterPro" id="IPR042099">
    <property type="entry name" value="ANL_N_sf"/>
</dbReference>
<keyword evidence="7" id="KW-0614">Plasmid</keyword>
<dbReference type="SMART" id="SM00823">
    <property type="entry name" value="PKS_PP"/>
    <property type="match status" value="3"/>
</dbReference>
<dbReference type="InterPro" id="IPR006162">
    <property type="entry name" value="Ppantetheine_attach_site"/>
</dbReference>
<dbReference type="NCBIfam" id="TIGR01733">
    <property type="entry name" value="AA-adenyl-dom"/>
    <property type="match status" value="3"/>
</dbReference>
<evidence type="ECO:0000256" key="2">
    <source>
        <dbReference type="ARBA" id="ARBA00022450"/>
    </source>
</evidence>
<dbReference type="InterPro" id="IPR009081">
    <property type="entry name" value="PP-bd_ACP"/>
</dbReference>
<dbReference type="PROSITE" id="PS00012">
    <property type="entry name" value="PHOSPHOPANTETHEINE"/>
    <property type="match status" value="3"/>
</dbReference>
<dbReference type="HOGENOM" id="CLU_224255_0_0_5"/>
<feature type="compositionally biased region" description="Low complexity" evidence="5">
    <location>
        <begin position="3824"/>
        <end position="3837"/>
    </location>
</feature>
<dbReference type="CDD" id="cd05930">
    <property type="entry name" value="A_NRPS"/>
    <property type="match status" value="1"/>
</dbReference>
<dbReference type="InterPro" id="IPR029063">
    <property type="entry name" value="SAM-dependent_MTases_sf"/>
</dbReference>
<evidence type="ECO:0000313" key="8">
    <source>
        <dbReference type="Proteomes" id="UP000005258"/>
    </source>
</evidence>
<dbReference type="InterPro" id="IPR010071">
    <property type="entry name" value="AA_adenyl_dom"/>
</dbReference>
<keyword evidence="3" id="KW-0597">Phosphoprotein</keyword>
<dbReference type="EMBL" id="CP003239">
    <property type="protein sequence ID" value="AFK57215.1"/>
    <property type="molecule type" value="Genomic_DNA"/>
</dbReference>
<protein>
    <submittedName>
        <fullName evidence="7">DidD</fullName>
    </submittedName>
</protein>
<name>I3TWS7_TISMK</name>
<dbReference type="InterPro" id="IPR010060">
    <property type="entry name" value="NRPS_synth"/>
</dbReference>
<dbReference type="KEGG" id="tmo:TMO_c0605"/>
<accession>I3TWS7</accession>
<dbReference type="GO" id="GO:0043041">
    <property type="term" value="P:amino acid activation for nonribosomal peptide biosynthetic process"/>
    <property type="evidence" value="ECO:0007669"/>
    <property type="project" value="TreeGrafter"/>
</dbReference>
<dbReference type="InterPro" id="IPR001242">
    <property type="entry name" value="Condensation_dom"/>
</dbReference>
<dbReference type="InterPro" id="IPR045851">
    <property type="entry name" value="AMP-bd_C_sf"/>
</dbReference>
<keyword evidence="2" id="KW-0596">Phosphopantetheine</keyword>
<dbReference type="GO" id="GO:0031177">
    <property type="term" value="F:phosphopantetheine binding"/>
    <property type="evidence" value="ECO:0007669"/>
    <property type="project" value="InterPro"/>
</dbReference>
<dbReference type="InterPro" id="IPR020806">
    <property type="entry name" value="PKS_PP-bd"/>
</dbReference>
<feature type="domain" description="Carrier" evidence="6">
    <location>
        <begin position="3750"/>
        <end position="3825"/>
    </location>
</feature>
<dbReference type="Pfam" id="PF00550">
    <property type="entry name" value="PP-binding"/>
    <property type="match status" value="3"/>
</dbReference>
<dbReference type="PROSITE" id="PS00455">
    <property type="entry name" value="AMP_BINDING"/>
    <property type="match status" value="3"/>
</dbReference>
<dbReference type="CDD" id="cd19531">
    <property type="entry name" value="LCL_NRPS-like"/>
    <property type="match status" value="2"/>
</dbReference>
<dbReference type="PROSITE" id="PS50075">
    <property type="entry name" value="CARRIER"/>
    <property type="match status" value="3"/>
</dbReference>
<dbReference type="InterPro" id="IPR025110">
    <property type="entry name" value="AMP-bd_C"/>
</dbReference>
<dbReference type="Gene3D" id="3.40.50.150">
    <property type="entry name" value="Vaccinia Virus protein VP39"/>
    <property type="match status" value="1"/>
</dbReference>
<dbReference type="FunFam" id="1.10.1200.10:FF:000005">
    <property type="entry name" value="Nonribosomal peptide synthetase 1"/>
    <property type="match status" value="1"/>
</dbReference>
<dbReference type="InterPro" id="IPR036736">
    <property type="entry name" value="ACP-like_sf"/>
</dbReference>
<dbReference type="Pfam" id="PF00668">
    <property type="entry name" value="Condensation"/>
    <property type="match status" value="4"/>
</dbReference>
<sequence length="3853" mass="407809">MQSYQGALTRRPMPAALARHVDETARRHKATPFVVLLAAFQLLIGRISGTTDVAVGSPIANRTHPDTEALIGFFVNALVLRSRFNDDPDFAAFTDRVRQVVLDAQDHQDLPFEVLVEALEPDRALDRNPLFQIAFAVQNAEVPPLALDGLDIRAVEREVTRTRFDLELHVWPSETGYDLVAYYATDLFDAATIDRLLGRYETLLAAALARPEAPVSILPVATADETAALAALRAGPPAAAFRPVTAEIADRAAEAPAAPAILHQGAPLSRTDLDQAATRLARRLIAAGIGPEDRVGLLFDRSPAFVIAALAVLRAGAAYVPMVTDYPDERIRWQIADAGMRAVLAAADQAPRIGDAVPVLVPDDDTGDGDAAARLPDPAGIDADRLAYVVYTSGSTGRPKGVAITHGGLANLVAWHRRAYAPDQTTRMAQVAGLAFDAAGWEIWPALAAGAALVLPQPGAGRDPDLLLADFVTHRVTQAFVPTPLAAPLLSRPRPEGLKLDLLLTGGERLATAPEMPGVRLINHYGPTETAVVATAGPVDPAEIAAGRAPAIGRPIDGFTAHVLDRRMRPVPFGVAGELWLGGAGLARGYLGRAELTATAFLPDPFSTTPGARLYRTGDLVVRRADGSLDFRGRADAQVKLRGHRIEPGEIEAALRDDPAVAEAAVLLAPAGDAQAAARLIAFVVADTAADEADRAAREAERAEDWRRLYADTYGALDGDPVFRIAGWTSSYDRSPIPAPEMATWRDATVAAIERLGGETVWEIGCGSGLLLWKLAPRRRRYHATDFSAEAIAHLKADLARSGIDHVTLERRAADDMADRQAGPWDNRPAGPWDAIVINSVIQYFPGEDYLLRVLRGALDAIAPEGALFAGDIRAAHVERGFQTSIALHQAPAATPAEALSARIADALAAEKELLIDPAWFLTRAAALPGVAGMDIRLKRGRDRNEMTRFRYDVTLFKGAARAPLVPDRRMVWADGPDFPALCARVAAEGGRIEILDLPNARTAADMAAADRLDGRHATAGDIAAAAAEAARDAVDPETLWSIADEAGVALRITWAEDPALMHVLIEPAAVAEDPRPPLWAPWRSMPARSPINDPLAAGADRRMIRRLRDHLRRRLPEALVPAEIRLLDRLPLTPNGKLDRAALLARLATRQTAAPETTTAPAGATEATLSRIWCEVLGVAAIGRHENFFEAGGDSILSIQVASRARKAGLPLAVRDLFAHQTLAELAGALDARAETDAGRDACLPVDGPVPLTPVQAWFLDREPVDPHHFNQAILLTLPAGTEDAAIQAAVQTLAGRHDALRLRFSPDGSGRMMQQAGPVDGATRFDSIDARFDDWSAHAARVQAGLDLARGPLLRVVRYRTGAGADRLLIVAHHLVIDAVSWRLLLDELRELLAGGGGADPAPAPSFTRWAAALADRAARGAFDDEIPHWQAVAHAATSAAGLPVDDPAAPDLVERARTTHRALDEARTDRLLRAANRALRTEAAEIITAAVARALARLTATSLATAPGPVTLLIDREGHGREDLVPGLDPARITGWFTAIHPVALIVDPAEPPRASLARIKDTLRAVPRRGAGFGPLIRAGRIETPPPAPEIAFNYLGQVDAALDGGGLLAAAPEPVGPLQSPAATRLHALTIGAAVMAGRLRVEITWPGDRIAAARMERLADDVVAELGALVDVCMAADAAGLTPSDLPLAGLDQPGLDGLLARLPIPAEAVETAWPATALQHGLLLQGARGPAEGAALYVEQFAFRLRPPVDTGALVRAWDLVTARHQALRSLILHEGLERPLVVVARHHRPEIATSDHRVLAPAAAEAALDAALARDRATRFDAARACPWRLALHRLPGDAGSDEDVGAGDIVLVWSFHHALLDGWSTFRVLEEVLAAYTALTRRSTPDLAPAAPLARFAAWLAARDPLAEETYWRAALDNLPEPQPLPGGRPGGSATAERHHVTGRLPAPAAARIIEAARLLKVTPATIAQAAWAMVLARHGDRDDVVFGTTVSGRPEAVAEVERMVGLFINTVAVRVRIDPARRIGDWLAELQESRRAATAFEAAPLGLVQRWALPGEQRRPLFETILAFENYPVAEALKGDAATPPVLDVADTVYEGRTEYPLTVTVLPGDGFAVDIAYDPGLVDADAADRLLGQMLTALAGLTRDPLARLATVDVLDAAERRLIADWSQGRGAAAIAAGFAGDPAPVADDDRPLHLRLADHGAGEPALIQGDRRLDRAWLDTAARRVAARLVAAGVGKGDLVALLMPRCPELVAAMVGIHLAGAAYLPLDPVYPDARIAAVLGHARPRAVLADMAGLGRLHDLAGAPALRLDVAAVTGTGPLLHPLPQPAADWRDQPAYVIYTSGSTGTPKGVVVTLGNLARLIDATRPWFDFGPGDVWTLFHSPAFDFSVWEIWGPLATGGRLVIVDHDQARDPAGFHRLLAHEGVTVLNQTPSAFAALDAADALAAGVPAGPALDTLRLVIFGGEALDAASLAGWFARHGDDRPALVNMYGITETTVHVTHARIRAPHAAETGTAPIGVPIPDLTLQLLDHQGRPVPIGAAGEIHVGGRGLARGYLGRDDLTAERFITTADGTRLYRSGDLGRWRSDGRLDHLGRIDAQVKIRGFRIEPAEIRAALIAHPAIADAAVAARAGGADGELRLVAWILADEVPEDLRDHLKARLPDWMVPSAIMPVAALPLTRNGKLDLAALPDPSPVAGSGGAAPATATEARLARIWEELLGVPAPGRRDDFFALGGHSLLLARLAHRIAREFGVTLDWPTLFAATSLEAQADRIEGLAGSDGLPPLRPVPRDGRPLPLSAAQRRMLFLNEAAPGPAHTIPLLLGLTGPLDLARLQAAIDGLITRHEALRSRFPTVAGQPVQLVAPAEPQPLVVVEPEDAAEWIRAELARPFDLANEPAFRCTLLRRGRQDHVLVACLHHVAGDGWSVGLLARDLGALYQGDADLPPVVIGSADLGAAEADPRRMAAVDAALDRRAVALAGLPVLDLPTDRPRPDIRRGLGACHGFTLPAALAEAARSLATARGTTTAVVLAAAQAALLGGLAQADRFAIGLPAAERLAPETAETVGLLVETLVLAVDLGQVSGAGLIDRLAAEMRAALGARPLPLDRLIDRLAPPRDPARTPVFQTMFGHERLAAHGLDMGPDLAAELLPAPMAGARTDLTLILTDRADGGLDGLIEYDTDLFEAATIDRLATGYARLLAALIAAPDRLVAQLPLGDPAPAVPASAPRPAGPAAAFRAVVAARTQAIAISHADGTRIDYADLLDRADRLARGLTARGLRPGTHVGLYAERSVAGIVATLAIMLAGAAYVPIDPAYPAERQAILARDGGLEALILPRTAPLPDWAAGVGRIVRIDQDGRVDRHGSGDLRITGTPAPDGPVSPEAVAYLMFTSGSTGRPKPIAVPWRAVMVRAIAGGYAAIGPETVIPHISNPSFDAATFEIWGALFNGARLHLVDQPVLVDPGRLADELTTAGATLAFVTTSLFNRISEQAPSAFADFDRVLVGGEAVQMRWIRAAAAACPATRFANIYGPTETTTFATVFDIDDAAIDAAPIGRPIADTTAQILDHHLRPLPDGVPGELCLGGAGLAHGYPGDPVRTALAFVPDPFATTPGARLYRTGDRVVRDARGRLRYLGRRDGQIKLRGHRIEPGEIAAAAHTVPGVAQAHAMLRRDDDTPRLVLYATGTTTPAALATALRGLLPRWMVPSAVLVLDSLPVTANGKIDTARLPAPPAVAADTVAATGGGTIDRLAAIWAALLGHRTFGPADNFFDVGGHSLLLVDLRARIAEELGVTLAMTDFFAAPTLADLARRIDEGATPATPARPGAAADRLDGRSRLAARRRRP</sequence>
<reference evidence="7 8" key="1">
    <citation type="journal article" date="2012" name="J. Am. Chem. Soc.">
        <title>Bacterial biosynthesis and maturation of the didemnin anti-cancer agents.</title>
        <authorList>
            <person name="Xu Y."/>
            <person name="Kersten R.D."/>
            <person name="Nam S.J."/>
            <person name="Lu L."/>
            <person name="Al-Suwailem A.M."/>
            <person name="Zheng H."/>
            <person name="Fenical W."/>
            <person name="Dorrestein P.C."/>
            <person name="Moore B.S."/>
            <person name="Qian P.Y."/>
        </authorList>
    </citation>
    <scope>NUCLEOTIDE SEQUENCE [LARGE SCALE GENOMIC DNA]</scope>
    <source>
        <strain evidence="7 8">KA081020-065</strain>
    </source>
</reference>
<dbReference type="InterPro" id="IPR013217">
    <property type="entry name" value="Methyltransf_12"/>
</dbReference>
<dbReference type="Gene3D" id="3.30.300.30">
    <property type="match status" value="4"/>
</dbReference>
<geneLocation type="plasmid" evidence="7 8">
    <name>pTM3</name>
</geneLocation>
<gene>
    <name evidence="7" type="primary">didD</name>
    <name evidence="7" type="ordered locus">TMO_c0605</name>
</gene>
<dbReference type="NCBIfam" id="TIGR01720">
    <property type="entry name" value="NRPS-para261"/>
    <property type="match status" value="1"/>
</dbReference>
<evidence type="ECO:0000256" key="5">
    <source>
        <dbReference type="SAM" id="MobiDB-lite"/>
    </source>
</evidence>
<dbReference type="InterPro" id="IPR020845">
    <property type="entry name" value="AMP-binding_CS"/>
</dbReference>
<dbReference type="Proteomes" id="UP000005258">
    <property type="component" value="Plasmid pTM3"/>
</dbReference>
<dbReference type="Gene3D" id="3.40.50.12780">
    <property type="entry name" value="N-terminal domain of ligase-like"/>
    <property type="match status" value="1"/>
</dbReference>
<evidence type="ECO:0000256" key="1">
    <source>
        <dbReference type="ARBA" id="ARBA00001957"/>
    </source>
</evidence>
<dbReference type="PATRIC" id="fig|1110502.3.peg.5484"/>
<keyword evidence="4" id="KW-0677">Repeat</keyword>
<dbReference type="Gene3D" id="3.40.50.980">
    <property type="match status" value="4"/>
</dbReference>